<proteinExistence type="predicted"/>
<dbReference type="EMBL" id="CM046109">
    <property type="protein sequence ID" value="KAI8441800.1"/>
    <property type="molecule type" value="Genomic_DNA"/>
</dbReference>
<dbReference type="Proteomes" id="UP001064048">
    <property type="component" value="Chromosome 9"/>
</dbReference>
<evidence type="ECO:0000313" key="1">
    <source>
        <dbReference type="EMBL" id="KAI8441800.1"/>
    </source>
</evidence>
<organism evidence="1 2">
    <name type="scientific">Choristoneura fumiferana</name>
    <name type="common">Spruce budworm moth</name>
    <name type="synonym">Archips fumiferana</name>
    <dbReference type="NCBI Taxonomy" id="7141"/>
    <lineage>
        <taxon>Eukaryota</taxon>
        <taxon>Metazoa</taxon>
        <taxon>Ecdysozoa</taxon>
        <taxon>Arthropoda</taxon>
        <taxon>Hexapoda</taxon>
        <taxon>Insecta</taxon>
        <taxon>Pterygota</taxon>
        <taxon>Neoptera</taxon>
        <taxon>Endopterygota</taxon>
        <taxon>Lepidoptera</taxon>
        <taxon>Glossata</taxon>
        <taxon>Ditrysia</taxon>
        <taxon>Tortricoidea</taxon>
        <taxon>Tortricidae</taxon>
        <taxon>Tortricinae</taxon>
        <taxon>Choristoneura</taxon>
    </lineage>
</organism>
<comment type="caution">
    <text evidence="1">The sequence shown here is derived from an EMBL/GenBank/DDBJ whole genome shotgun (WGS) entry which is preliminary data.</text>
</comment>
<name>A0ACC0KZT5_CHOFU</name>
<gene>
    <name evidence="1" type="ORF">MSG28_005486</name>
</gene>
<protein>
    <submittedName>
        <fullName evidence="1">Uncharacterized protein</fullName>
    </submittedName>
</protein>
<reference evidence="1 2" key="1">
    <citation type="journal article" date="2022" name="Genome Biol. Evol.">
        <title>The Spruce Budworm Genome: Reconstructing the Evolutionary History of Antifreeze Proteins.</title>
        <authorList>
            <person name="Beliveau C."/>
            <person name="Gagne P."/>
            <person name="Picq S."/>
            <person name="Vernygora O."/>
            <person name="Keeling C.I."/>
            <person name="Pinkney K."/>
            <person name="Doucet D."/>
            <person name="Wen F."/>
            <person name="Johnston J.S."/>
            <person name="Maaroufi H."/>
            <person name="Boyle B."/>
            <person name="Laroche J."/>
            <person name="Dewar K."/>
            <person name="Juretic N."/>
            <person name="Blackburn G."/>
            <person name="Nisole A."/>
            <person name="Brunet B."/>
            <person name="Brandao M."/>
            <person name="Lumley L."/>
            <person name="Duan J."/>
            <person name="Quan G."/>
            <person name="Lucarotti C.J."/>
            <person name="Roe A.D."/>
            <person name="Sperling F.A.H."/>
            <person name="Levesque R.C."/>
            <person name="Cusson M."/>
        </authorList>
    </citation>
    <scope>NUCLEOTIDE SEQUENCE [LARGE SCALE GENOMIC DNA]</scope>
    <source>
        <strain evidence="1">Glfc:IPQL:Cfum</strain>
    </source>
</reference>
<evidence type="ECO:0000313" key="2">
    <source>
        <dbReference type="Proteomes" id="UP001064048"/>
    </source>
</evidence>
<keyword evidence="2" id="KW-1185">Reference proteome</keyword>
<sequence>MYNLGTVNDVVRAAAFIGEINGVDPRKVTIPVIGGHSGVTIIPVLSQSNPAVKLTDQGKIEALTKRIQEAGTEVVKAKAGGGSATLSMAYAGARLTNAVLRGLNGESNVVECAYIKSDLTEATYFANPVAFGKNGVSKNLGFGALNDYEKQLLKEAIPELKKNIKTGEDFARK</sequence>
<accession>A0ACC0KZT5</accession>